<protein>
    <recommendedName>
        <fullName evidence="5">Membrane protein of ER body-like protein</fullName>
    </recommendedName>
</protein>
<evidence type="ECO:0000313" key="3">
    <source>
        <dbReference type="EMBL" id="KAJ9176596.1"/>
    </source>
</evidence>
<dbReference type="Proteomes" id="UP001174677">
    <property type="component" value="Chromosome 7"/>
</dbReference>
<feature type="compositionally biased region" description="Acidic residues" evidence="1">
    <location>
        <begin position="1"/>
        <end position="15"/>
    </location>
</feature>
<feature type="compositionally biased region" description="Polar residues" evidence="1">
    <location>
        <begin position="27"/>
        <end position="46"/>
    </location>
</feature>
<keyword evidence="2" id="KW-0472">Membrane</keyword>
<dbReference type="InterPro" id="IPR052843">
    <property type="entry name" value="ER_body_metal_sequester"/>
</dbReference>
<feature type="region of interest" description="Disordered" evidence="1">
    <location>
        <begin position="1"/>
        <end position="67"/>
    </location>
</feature>
<feature type="transmembrane region" description="Helical" evidence="2">
    <location>
        <begin position="519"/>
        <end position="539"/>
    </location>
</feature>
<keyword evidence="4" id="KW-1185">Reference proteome</keyword>
<evidence type="ECO:0000256" key="1">
    <source>
        <dbReference type="SAM" id="MobiDB-lite"/>
    </source>
</evidence>
<reference evidence="3" key="1">
    <citation type="journal article" date="2023" name="Plant Biotechnol. J.">
        <title>Chromosome-level wild Hevea brasiliensis genome provides new tools for genomic-assisted breeding and valuable loci to elevate rubber yield.</title>
        <authorList>
            <person name="Cheng H."/>
            <person name="Song X."/>
            <person name="Hu Y."/>
            <person name="Wu T."/>
            <person name="Yang Q."/>
            <person name="An Z."/>
            <person name="Feng S."/>
            <person name="Deng Z."/>
            <person name="Wu W."/>
            <person name="Zeng X."/>
            <person name="Tu M."/>
            <person name="Wang X."/>
            <person name="Huang H."/>
        </authorList>
    </citation>
    <scope>NUCLEOTIDE SEQUENCE</scope>
    <source>
        <strain evidence="3">MT/VB/25A 57/8</strain>
    </source>
</reference>
<keyword evidence="2" id="KW-0812">Transmembrane</keyword>
<accession>A0ABQ9M8I3</accession>
<evidence type="ECO:0000256" key="2">
    <source>
        <dbReference type="SAM" id="Phobius"/>
    </source>
</evidence>
<keyword evidence="2" id="KW-1133">Transmembrane helix</keyword>
<name>A0ABQ9M8I3_HEVBR</name>
<gene>
    <name evidence="3" type="ORF">P3X46_011891</name>
</gene>
<feature type="transmembrane region" description="Helical" evidence="2">
    <location>
        <begin position="402"/>
        <end position="422"/>
    </location>
</feature>
<comment type="caution">
    <text evidence="3">The sequence shown here is derived from an EMBL/GenBank/DDBJ whole genome shotgun (WGS) entry which is preliminary data.</text>
</comment>
<dbReference type="PANTHER" id="PTHR38937:SF2">
    <property type="entry name" value="MEMBRANE PROTEIN OF ER BODY-LIKE PROTEIN ISOFORM X1"/>
    <property type="match status" value="1"/>
</dbReference>
<organism evidence="3 4">
    <name type="scientific">Hevea brasiliensis</name>
    <name type="common">Para rubber tree</name>
    <name type="synonym">Siphonia brasiliensis</name>
    <dbReference type="NCBI Taxonomy" id="3981"/>
    <lineage>
        <taxon>Eukaryota</taxon>
        <taxon>Viridiplantae</taxon>
        <taxon>Streptophyta</taxon>
        <taxon>Embryophyta</taxon>
        <taxon>Tracheophyta</taxon>
        <taxon>Spermatophyta</taxon>
        <taxon>Magnoliopsida</taxon>
        <taxon>eudicotyledons</taxon>
        <taxon>Gunneridae</taxon>
        <taxon>Pentapetalae</taxon>
        <taxon>rosids</taxon>
        <taxon>fabids</taxon>
        <taxon>Malpighiales</taxon>
        <taxon>Euphorbiaceae</taxon>
        <taxon>Crotonoideae</taxon>
        <taxon>Micrandreae</taxon>
        <taxon>Hevea</taxon>
    </lineage>
</organism>
<sequence length="576" mass="63347">MDPVEQWEQEEEEVAEVGLRGRLPCHPSSQKSTTTTRAVTPNGVESSSHHQKLNGKPESGIFFSKSRGTESIDGFNDSKEGNVDITPISETENLLAVSSLPPSNNGTEACESITFRKGSRQDETELYLDEFFKKPVAHKFFCPNCNSCIKKVVIRESGSDYASGPQPIDTFRCTSCFSFLIPAGEWFIHTFAPNEERIRWKEQAETNVLQDPPSDSLLQRDSLVGTVYDRTTQPNKTLHDENGHAPTTNIVSSPVDMVGENLNFGMIKPQDASKDNVTFPKPDTLLQEKVKIDGGVSSTEAMRDGKTDEKHLQKLEPDERPTIQANIKDNFNSEQSDKVVETTLLPSTPIFIVEDEQTIPSEPADDKNWVLKSIVYGGLTETITSLIVVTSAASADVTTMNILALALASLVGGLFIIGQNLWELKNEQSGRGTSDQTNGREDRYEDLLGKRQNFILHAPVAILSFVVFGLIPPVVYAFSFQKSDNKHYTLAAVAAASLLCIVVLAIVKGYVQKPPQNCIITILLYAVVGVMASGVSFVAGDQLKKLIEKHGWFKSEVAVVMPLAEMNSGRLAWATY</sequence>
<evidence type="ECO:0008006" key="5">
    <source>
        <dbReference type="Google" id="ProtNLM"/>
    </source>
</evidence>
<feature type="transmembrane region" description="Helical" evidence="2">
    <location>
        <begin position="454"/>
        <end position="476"/>
    </location>
</feature>
<feature type="transmembrane region" description="Helical" evidence="2">
    <location>
        <begin position="488"/>
        <end position="507"/>
    </location>
</feature>
<dbReference type="EMBL" id="JARPOI010000007">
    <property type="protein sequence ID" value="KAJ9176596.1"/>
    <property type="molecule type" value="Genomic_DNA"/>
</dbReference>
<dbReference type="PANTHER" id="PTHR38937">
    <property type="entry name" value="MEMBRANE PROTEIN OF ER BODY-LIKE PROTEIN"/>
    <property type="match status" value="1"/>
</dbReference>
<evidence type="ECO:0000313" key="4">
    <source>
        <dbReference type="Proteomes" id="UP001174677"/>
    </source>
</evidence>
<feature type="region of interest" description="Disordered" evidence="1">
    <location>
        <begin position="233"/>
        <end position="253"/>
    </location>
</feature>
<proteinExistence type="predicted"/>